<reference evidence="1 2" key="1">
    <citation type="journal article" date="2019" name="Int. J. Syst. Evol. Microbiol.">
        <title>The Global Catalogue of Microorganisms (GCM) 10K type strain sequencing project: providing services to taxonomists for standard genome sequencing and annotation.</title>
        <authorList>
            <consortium name="The Broad Institute Genomics Platform"/>
            <consortium name="The Broad Institute Genome Sequencing Center for Infectious Disease"/>
            <person name="Wu L."/>
            <person name="Ma J."/>
        </authorList>
    </citation>
    <scope>NUCLEOTIDE SEQUENCE [LARGE SCALE GENOMIC DNA]</scope>
    <source>
        <strain evidence="1 2">JCM 14969</strain>
    </source>
</reference>
<comment type="caution">
    <text evidence="1">The sequence shown here is derived from an EMBL/GenBank/DDBJ whole genome shotgun (WGS) entry which is preliminary data.</text>
</comment>
<evidence type="ECO:0000313" key="1">
    <source>
        <dbReference type="EMBL" id="GAA1620915.1"/>
    </source>
</evidence>
<sequence>MPRGRPAPDSVHLMFWASRSLHRDLSIAATREGVTLAEFMRRATQREINRVNRRHNSKRDAA</sequence>
<proteinExistence type="predicted"/>
<gene>
    <name evidence="1" type="ORF">GCM10009789_87830</name>
</gene>
<dbReference type="EMBL" id="BAAAOS010000085">
    <property type="protein sequence ID" value="GAA1620915.1"/>
    <property type="molecule type" value="Genomic_DNA"/>
</dbReference>
<dbReference type="Proteomes" id="UP001500393">
    <property type="component" value="Unassembled WGS sequence"/>
</dbReference>
<accession>A0ABN2EX84</accession>
<protein>
    <submittedName>
        <fullName evidence="1">Uncharacterized protein</fullName>
    </submittedName>
</protein>
<keyword evidence="2" id="KW-1185">Reference proteome</keyword>
<evidence type="ECO:0000313" key="2">
    <source>
        <dbReference type="Proteomes" id="UP001500393"/>
    </source>
</evidence>
<organism evidence="1 2">
    <name type="scientific">Kribbella sancticallisti</name>
    <dbReference type="NCBI Taxonomy" id="460087"/>
    <lineage>
        <taxon>Bacteria</taxon>
        <taxon>Bacillati</taxon>
        <taxon>Actinomycetota</taxon>
        <taxon>Actinomycetes</taxon>
        <taxon>Propionibacteriales</taxon>
        <taxon>Kribbellaceae</taxon>
        <taxon>Kribbella</taxon>
    </lineage>
</organism>
<name>A0ABN2EX84_9ACTN</name>